<dbReference type="InterPro" id="IPR000835">
    <property type="entry name" value="HTH_MarR-typ"/>
</dbReference>
<evidence type="ECO:0000313" key="3">
    <source>
        <dbReference type="Proteomes" id="UP000198802"/>
    </source>
</evidence>
<protein>
    <submittedName>
        <fullName evidence="2">DNA-binding transcriptional regulator, MarR family</fullName>
    </submittedName>
</protein>
<dbReference type="InterPro" id="IPR036390">
    <property type="entry name" value="WH_DNA-bd_sf"/>
</dbReference>
<evidence type="ECO:0000313" key="2">
    <source>
        <dbReference type="EMBL" id="CUU59072.1"/>
    </source>
</evidence>
<accession>A0A0S4QTZ4</accession>
<dbReference type="GO" id="GO:0006950">
    <property type="term" value="P:response to stress"/>
    <property type="evidence" value="ECO:0007669"/>
    <property type="project" value="TreeGrafter"/>
</dbReference>
<dbReference type="CDD" id="cd00090">
    <property type="entry name" value="HTH_ARSR"/>
    <property type="match status" value="1"/>
</dbReference>
<dbReference type="InterPro" id="IPR011991">
    <property type="entry name" value="ArsR-like_HTH"/>
</dbReference>
<dbReference type="SMART" id="SM00347">
    <property type="entry name" value="HTH_MARR"/>
    <property type="match status" value="1"/>
</dbReference>
<feature type="domain" description="HTH marR-type" evidence="1">
    <location>
        <begin position="4"/>
        <end position="137"/>
    </location>
</feature>
<dbReference type="PROSITE" id="PS50995">
    <property type="entry name" value="HTH_MARR_2"/>
    <property type="match status" value="1"/>
</dbReference>
<dbReference type="SUPFAM" id="SSF46785">
    <property type="entry name" value="Winged helix' DNA-binding domain"/>
    <property type="match status" value="1"/>
</dbReference>
<keyword evidence="2" id="KW-0238">DNA-binding</keyword>
<dbReference type="PANTHER" id="PTHR33164">
    <property type="entry name" value="TRANSCRIPTIONAL REGULATOR, MARR FAMILY"/>
    <property type="match status" value="1"/>
</dbReference>
<dbReference type="EMBL" id="FAOZ01000024">
    <property type="protein sequence ID" value="CUU59072.1"/>
    <property type="molecule type" value="Genomic_DNA"/>
</dbReference>
<keyword evidence="3" id="KW-1185">Reference proteome</keyword>
<dbReference type="AlphaFoldDB" id="A0A0S4QTZ4"/>
<dbReference type="Pfam" id="PF12802">
    <property type="entry name" value="MarR_2"/>
    <property type="match status" value="1"/>
</dbReference>
<evidence type="ECO:0000259" key="1">
    <source>
        <dbReference type="PROSITE" id="PS50995"/>
    </source>
</evidence>
<dbReference type="PANTHER" id="PTHR33164:SF57">
    <property type="entry name" value="MARR-FAMILY TRANSCRIPTIONAL REGULATOR"/>
    <property type="match status" value="1"/>
</dbReference>
<dbReference type="InterPro" id="IPR036388">
    <property type="entry name" value="WH-like_DNA-bd_sf"/>
</dbReference>
<dbReference type="Gene3D" id="1.10.10.10">
    <property type="entry name" value="Winged helix-like DNA-binding domain superfamily/Winged helix DNA-binding domain"/>
    <property type="match status" value="1"/>
</dbReference>
<dbReference type="RefSeq" id="WP_091283015.1">
    <property type="nucleotide sequence ID" value="NZ_FAOZ01000024.1"/>
</dbReference>
<dbReference type="Proteomes" id="UP000198802">
    <property type="component" value="Unassembled WGS sequence"/>
</dbReference>
<name>A0A0S4QTZ4_9ACTN</name>
<dbReference type="InterPro" id="IPR039422">
    <property type="entry name" value="MarR/SlyA-like"/>
</dbReference>
<proteinExistence type="predicted"/>
<dbReference type="GO" id="GO:0003700">
    <property type="term" value="F:DNA-binding transcription factor activity"/>
    <property type="evidence" value="ECO:0007669"/>
    <property type="project" value="InterPro"/>
</dbReference>
<sequence length="141" mass="15429">MLLHVPLLAAYFQRARGEMPPQLRRTFDTHRLTARHGAVLPQLVGGQQFSVTELAARLGVSLSTASELVGSLGEAGLVERAEDPANRRRTLVSLREEYRPAVEAFLATRSAPLLRALATLSEEERAGFRAGLAAWSREAQP</sequence>
<dbReference type="GO" id="GO:0003677">
    <property type="term" value="F:DNA binding"/>
    <property type="evidence" value="ECO:0007669"/>
    <property type="project" value="UniProtKB-KW"/>
</dbReference>
<gene>
    <name evidence="2" type="ORF">Ga0074812_12497</name>
</gene>
<organism evidence="2 3">
    <name type="scientific">Parafrankia irregularis</name>
    <dbReference type="NCBI Taxonomy" id="795642"/>
    <lineage>
        <taxon>Bacteria</taxon>
        <taxon>Bacillati</taxon>
        <taxon>Actinomycetota</taxon>
        <taxon>Actinomycetes</taxon>
        <taxon>Frankiales</taxon>
        <taxon>Frankiaceae</taxon>
        <taxon>Parafrankia</taxon>
    </lineage>
</organism>
<reference evidence="3" key="1">
    <citation type="submission" date="2015-11" db="EMBL/GenBank/DDBJ databases">
        <authorList>
            <person name="Varghese N."/>
        </authorList>
    </citation>
    <scope>NUCLEOTIDE SEQUENCE [LARGE SCALE GENOMIC DNA]</scope>
    <source>
        <strain evidence="3">DSM 45899</strain>
    </source>
</reference>